<dbReference type="PANTHER" id="PTHR35004:SF6">
    <property type="entry name" value="TRANSPOSASE"/>
    <property type="match status" value="1"/>
</dbReference>
<dbReference type="PROSITE" id="PS50994">
    <property type="entry name" value="INTEGRASE"/>
    <property type="match status" value="1"/>
</dbReference>
<evidence type="ECO:0000259" key="1">
    <source>
        <dbReference type="PROSITE" id="PS50994"/>
    </source>
</evidence>
<name>X1GQB1_9ZZZZ</name>
<comment type="caution">
    <text evidence="2">The sequence shown here is derived from an EMBL/GenBank/DDBJ whole genome shotgun (WGS) entry which is preliminary data.</text>
</comment>
<dbReference type="GO" id="GO:0015074">
    <property type="term" value="P:DNA integration"/>
    <property type="evidence" value="ECO:0007669"/>
    <property type="project" value="InterPro"/>
</dbReference>
<proteinExistence type="predicted"/>
<organism evidence="2">
    <name type="scientific">marine sediment metagenome</name>
    <dbReference type="NCBI Taxonomy" id="412755"/>
    <lineage>
        <taxon>unclassified sequences</taxon>
        <taxon>metagenomes</taxon>
        <taxon>ecological metagenomes</taxon>
    </lineage>
</organism>
<dbReference type="InterPro" id="IPR001584">
    <property type="entry name" value="Integrase_cat-core"/>
</dbReference>
<protein>
    <recommendedName>
        <fullName evidence="1">Integrase catalytic domain-containing protein</fullName>
    </recommendedName>
</protein>
<feature type="non-terminal residue" evidence="2">
    <location>
        <position position="1"/>
    </location>
</feature>
<sequence length="270" mass="31432">FKLYFCRKADPQSKGKVENVIKYVKQSFLYNRPFIDIPTLNTEALGWLIRTANGMPHSVTCKKPRDEWDIEKEHLIENKPYSFNDTGSTYPVRGDNAIYYKSNMYSVPEGTYKGRGTEILMTVTEDKLIIKDLYDNQICIHDICAGKGRVIVNTDHQRDKSKKIDNLLLEVAMTFPDYDTALTYLERIRKAKKRYARDQFITIRQVVAKANPESVLKTLNYCLENNIYSATDFEAVIEKYTREKTNNNQFISPEKQAPLSINKKISEHYR</sequence>
<evidence type="ECO:0000313" key="2">
    <source>
        <dbReference type="EMBL" id="GAH47035.1"/>
    </source>
</evidence>
<dbReference type="AlphaFoldDB" id="X1GQB1"/>
<dbReference type="EMBL" id="BARU01007720">
    <property type="protein sequence ID" value="GAH47035.1"/>
    <property type="molecule type" value="Genomic_DNA"/>
</dbReference>
<accession>X1GQB1</accession>
<dbReference type="PANTHER" id="PTHR35004">
    <property type="entry name" value="TRANSPOSASE RV3428C-RELATED"/>
    <property type="match status" value="1"/>
</dbReference>
<feature type="domain" description="Integrase catalytic" evidence="1">
    <location>
        <begin position="1"/>
        <end position="72"/>
    </location>
</feature>
<gene>
    <name evidence="2" type="ORF">S03H2_15205</name>
</gene>
<reference evidence="2" key="1">
    <citation type="journal article" date="2014" name="Front. Microbiol.">
        <title>High frequency of phylogenetically diverse reductive dehalogenase-homologous genes in deep subseafloor sedimentary metagenomes.</title>
        <authorList>
            <person name="Kawai M."/>
            <person name="Futagami T."/>
            <person name="Toyoda A."/>
            <person name="Takaki Y."/>
            <person name="Nishi S."/>
            <person name="Hori S."/>
            <person name="Arai W."/>
            <person name="Tsubouchi T."/>
            <person name="Morono Y."/>
            <person name="Uchiyama I."/>
            <person name="Ito T."/>
            <person name="Fujiyama A."/>
            <person name="Inagaki F."/>
            <person name="Takami H."/>
        </authorList>
    </citation>
    <scope>NUCLEOTIDE SEQUENCE</scope>
    <source>
        <strain evidence="2">Expedition CK06-06</strain>
    </source>
</reference>